<dbReference type="EMBL" id="BRXY01000118">
    <property type="protein sequence ID" value="GMH67554.1"/>
    <property type="molecule type" value="Genomic_DNA"/>
</dbReference>
<evidence type="ECO:0000256" key="1">
    <source>
        <dbReference type="SAM" id="SignalP"/>
    </source>
</evidence>
<evidence type="ECO:0000313" key="2">
    <source>
        <dbReference type="EMBL" id="GMH67554.1"/>
    </source>
</evidence>
<protein>
    <submittedName>
        <fullName evidence="2">Uncharacterized protein</fullName>
    </submittedName>
</protein>
<evidence type="ECO:0000313" key="3">
    <source>
        <dbReference type="Proteomes" id="UP001165085"/>
    </source>
</evidence>
<name>A0A9W7AFT7_9STRA</name>
<dbReference type="OrthoDB" id="38514at2759"/>
<proteinExistence type="predicted"/>
<reference evidence="3" key="1">
    <citation type="journal article" date="2023" name="Commun. Biol.">
        <title>Genome analysis of Parmales, the sister group of diatoms, reveals the evolutionary specialization of diatoms from phago-mixotrophs to photoautotrophs.</title>
        <authorList>
            <person name="Ban H."/>
            <person name="Sato S."/>
            <person name="Yoshikawa S."/>
            <person name="Yamada K."/>
            <person name="Nakamura Y."/>
            <person name="Ichinomiya M."/>
            <person name="Sato N."/>
            <person name="Blanc-Mathieu R."/>
            <person name="Endo H."/>
            <person name="Kuwata A."/>
            <person name="Ogata H."/>
        </authorList>
    </citation>
    <scope>NUCLEOTIDE SEQUENCE [LARGE SCALE GENOMIC DNA]</scope>
    <source>
        <strain evidence="3">NIES 3701</strain>
    </source>
</reference>
<comment type="caution">
    <text evidence="2">The sequence shown here is derived from an EMBL/GenBank/DDBJ whole genome shotgun (WGS) entry which is preliminary data.</text>
</comment>
<keyword evidence="1" id="KW-0732">Signal</keyword>
<dbReference type="InterPro" id="IPR006311">
    <property type="entry name" value="TAT_signal"/>
</dbReference>
<keyword evidence="3" id="KW-1185">Reference proteome</keyword>
<feature type="signal peptide" evidence="1">
    <location>
        <begin position="1"/>
        <end position="19"/>
    </location>
</feature>
<feature type="chain" id="PRO_5040910984" evidence="1">
    <location>
        <begin position="20"/>
        <end position="274"/>
    </location>
</feature>
<dbReference type="Proteomes" id="UP001165085">
    <property type="component" value="Unassembled WGS sequence"/>
</dbReference>
<dbReference type="AlphaFoldDB" id="A0A9W7AFT7"/>
<dbReference type="PROSITE" id="PS51318">
    <property type="entry name" value="TAT"/>
    <property type="match status" value="1"/>
</dbReference>
<accession>A0A9W7AFT7</accession>
<organism evidence="2 3">
    <name type="scientific">Triparma strigata</name>
    <dbReference type="NCBI Taxonomy" id="1606541"/>
    <lineage>
        <taxon>Eukaryota</taxon>
        <taxon>Sar</taxon>
        <taxon>Stramenopiles</taxon>
        <taxon>Ochrophyta</taxon>
        <taxon>Bolidophyceae</taxon>
        <taxon>Parmales</taxon>
        <taxon>Triparmaceae</taxon>
        <taxon>Triparma</taxon>
    </lineage>
</organism>
<sequence>MLTKFSLLLALSAAACVSGLKMPSSRRQFLATAALVPLSPAIAPAFAEDVPQFIKTARANTELLEKCDLPRDYVRSYLQYRSIIQTSFDYLQFKVKPLLKNPETWPQVVGSFSSESGNAGQGGGGTYFDRNIVNPFRIIGLAAPPDVEGLREAEREYDNSIHRIGKMISGRGGDSPVEVTKADVKMVMDEYANGEKVLNKWVVILNDSLPVVELQAPGSGYKRSERGYVFQEKRRRECQNRGGKALAGGWGALMVTGTVKDMCGEVDEVEFFYQ</sequence>
<gene>
    <name evidence="2" type="ORF">TrST_g12341</name>
</gene>
<dbReference type="PROSITE" id="PS51257">
    <property type="entry name" value="PROKAR_LIPOPROTEIN"/>
    <property type="match status" value="1"/>
</dbReference>